<dbReference type="Proteomes" id="UP000000305">
    <property type="component" value="Unassembled WGS sequence"/>
</dbReference>
<evidence type="ECO:0000313" key="3">
    <source>
        <dbReference type="Proteomes" id="UP000000305"/>
    </source>
</evidence>
<keyword evidence="1" id="KW-0732">Signal</keyword>
<dbReference type="EMBL" id="GL732620">
    <property type="protein sequence ID" value="EFX70517.1"/>
    <property type="molecule type" value="Genomic_DNA"/>
</dbReference>
<dbReference type="InParanoid" id="E9HCH5"/>
<dbReference type="AlphaFoldDB" id="E9HCH5"/>
<sequence length="67" mass="7620">MNCSYSRSKFWCLLVLICPDFCGKLLVLSVRSPILVEGFSDACQFRQLAVKVDDEAAAQLLKEHRKE</sequence>
<evidence type="ECO:0000256" key="1">
    <source>
        <dbReference type="SAM" id="SignalP"/>
    </source>
</evidence>
<keyword evidence="3" id="KW-1185">Reference proteome</keyword>
<name>E9HCH5_DAPPU</name>
<organism evidence="2 3">
    <name type="scientific">Daphnia pulex</name>
    <name type="common">Water flea</name>
    <dbReference type="NCBI Taxonomy" id="6669"/>
    <lineage>
        <taxon>Eukaryota</taxon>
        <taxon>Metazoa</taxon>
        <taxon>Ecdysozoa</taxon>
        <taxon>Arthropoda</taxon>
        <taxon>Crustacea</taxon>
        <taxon>Branchiopoda</taxon>
        <taxon>Diplostraca</taxon>
        <taxon>Cladocera</taxon>
        <taxon>Anomopoda</taxon>
        <taxon>Daphniidae</taxon>
        <taxon>Daphnia</taxon>
    </lineage>
</organism>
<protein>
    <submittedName>
        <fullName evidence="2">Uncharacterized protein</fullName>
    </submittedName>
</protein>
<reference evidence="2 3" key="1">
    <citation type="journal article" date="2011" name="Science">
        <title>The ecoresponsive genome of Daphnia pulex.</title>
        <authorList>
            <person name="Colbourne J.K."/>
            <person name="Pfrender M.E."/>
            <person name="Gilbert D."/>
            <person name="Thomas W.K."/>
            <person name="Tucker A."/>
            <person name="Oakley T.H."/>
            <person name="Tokishita S."/>
            <person name="Aerts A."/>
            <person name="Arnold G.J."/>
            <person name="Basu M.K."/>
            <person name="Bauer D.J."/>
            <person name="Caceres C.E."/>
            <person name="Carmel L."/>
            <person name="Casola C."/>
            <person name="Choi J.H."/>
            <person name="Detter J.C."/>
            <person name="Dong Q."/>
            <person name="Dusheyko S."/>
            <person name="Eads B.D."/>
            <person name="Frohlich T."/>
            <person name="Geiler-Samerotte K.A."/>
            <person name="Gerlach D."/>
            <person name="Hatcher P."/>
            <person name="Jogdeo S."/>
            <person name="Krijgsveld J."/>
            <person name="Kriventseva E.V."/>
            <person name="Kultz D."/>
            <person name="Laforsch C."/>
            <person name="Lindquist E."/>
            <person name="Lopez J."/>
            <person name="Manak J.R."/>
            <person name="Muller J."/>
            <person name="Pangilinan J."/>
            <person name="Patwardhan R.P."/>
            <person name="Pitluck S."/>
            <person name="Pritham E.J."/>
            <person name="Rechtsteiner A."/>
            <person name="Rho M."/>
            <person name="Rogozin I.B."/>
            <person name="Sakarya O."/>
            <person name="Salamov A."/>
            <person name="Schaack S."/>
            <person name="Shapiro H."/>
            <person name="Shiga Y."/>
            <person name="Skalitzky C."/>
            <person name="Smith Z."/>
            <person name="Souvorov A."/>
            <person name="Sung W."/>
            <person name="Tang Z."/>
            <person name="Tsuchiya D."/>
            <person name="Tu H."/>
            <person name="Vos H."/>
            <person name="Wang M."/>
            <person name="Wolf Y.I."/>
            <person name="Yamagata H."/>
            <person name="Yamada T."/>
            <person name="Ye Y."/>
            <person name="Shaw J.R."/>
            <person name="Andrews J."/>
            <person name="Crease T.J."/>
            <person name="Tang H."/>
            <person name="Lucas S.M."/>
            <person name="Robertson H.M."/>
            <person name="Bork P."/>
            <person name="Koonin E.V."/>
            <person name="Zdobnov E.M."/>
            <person name="Grigoriev I.V."/>
            <person name="Lynch M."/>
            <person name="Boore J.L."/>
        </authorList>
    </citation>
    <scope>NUCLEOTIDE SEQUENCE [LARGE SCALE GENOMIC DNA]</scope>
</reference>
<feature type="chain" id="PRO_5003241700" evidence="1">
    <location>
        <begin position="25"/>
        <end position="67"/>
    </location>
</feature>
<accession>E9HCH5</accession>
<proteinExistence type="predicted"/>
<dbReference type="HOGENOM" id="CLU_2815068_0_0_1"/>
<feature type="signal peptide" evidence="1">
    <location>
        <begin position="1"/>
        <end position="24"/>
    </location>
</feature>
<dbReference type="KEGG" id="dpx:DAPPUDRAFT_328094"/>
<gene>
    <name evidence="2" type="ORF">DAPPUDRAFT_328094</name>
</gene>
<evidence type="ECO:0000313" key="2">
    <source>
        <dbReference type="EMBL" id="EFX70517.1"/>
    </source>
</evidence>